<dbReference type="InterPro" id="IPR036388">
    <property type="entry name" value="WH-like_DNA-bd_sf"/>
</dbReference>
<comment type="caution">
    <text evidence="7">The sequence shown here is derived from an EMBL/GenBank/DDBJ whole genome shotgun (WGS) entry which is preliminary data.</text>
</comment>
<reference evidence="7 8" key="1">
    <citation type="journal article" date="2019" name="Appl. Microbiol. Biotechnol.">
        <title>Uncovering carbohydrate metabolism through a genotype-phenotype association study of 56 lactic acid bacteria genomes.</title>
        <authorList>
            <person name="Buron-Moles G."/>
            <person name="Chailyan A."/>
            <person name="Dolejs I."/>
            <person name="Forster J."/>
            <person name="Miks M.H."/>
        </authorList>
    </citation>
    <scope>NUCLEOTIDE SEQUENCE [LARGE SCALE GENOMIC DNA]</scope>
    <source>
        <strain evidence="7 8">ATCC 700006</strain>
    </source>
</reference>
<dbReference type="PANTHER" id="PTHR33238:SF7">
    <property type="entry name" value="IRON-DEPENDENT TRANSCRIPTIONAL REGULATOR"/>
    <property type="match status" value="1"/>
</dbReference>
<evidence type="ECO:0000313" key="7">
    <source>
        <dbReference type="EMBL" id="TDG68315.1"/>
    </source>
</evidence>
<sequence>MSVSMSKKQYLQTIFELSGPKQDLVANKSVAEHLHLTPASISEMATHLRQHGDIEVVPYHGMKLTDQGYETAMKLIRAHRILETFFVIHLKMSLAEAHKSADAFDHDSSFDITNRLDAFLNFPSTNPSGLPIPNQDYQLPPHQFDALSSVHEDDKFVITALADDYELLRFSETLHITINSKWRLSGHLSVDDGFYIQSLDNDQQQIGVTAKIAALIFVKTLPAIEQ</sequence>
<keyword evidence="2" id="KW-0805">Transcription regulation</keyword>
<dbReference type="EMBL" id="PUFI01000014">
    <property type="protein sequence ID" value="TDG68315.1"/>
    <property type="molecule type" value="Genomic_DNA"/>
</dbReference>
<feature type="domain" description="HTH dtxR-type" evidence="5">
    <location>
        <begin position="6"/>
        <end position="61"/>
    </location>
</feature>
<dbReference type="Gene3D" id="1.10.10.10">
    <property type="entry name" value="Winged helix-like DNA-binding domain superfamily/Winged helix DNA-binding domain"/>
    <property type="match status" value="1"/>
</dbReference>
<organism evidence="7 8">
    <name type="scientific">Leuconostoc fallax</name>
    <dbReference type="NCBI Taxonomy" id="1251"/>
    <lineage>
        <taxon>Bacteria</taxon>
        <taxon>Bacillati</taxon>
        <taxon>Bacillota</taxon>
        <taxon>Bacilli</taxon>
        <taxon>Lactobacillales</taxon>
        <taxon>Lactobacillaceae</taxon>
        <taxon>Leuconostoc</taxon>
    </lineage>
</organism>
<dbReference type="RefSeq" id="WP_010008353.1">
    <property type="nucleotide sequence ID" value="NZ_JAGYGP010000001.1"/>
</dbReference>
<evidence type="ECO:0000259" key="5">
    <source>
        <dbReference type="Pfam" id="PF01325"/>
    </source>
</evidence>
<dbReference type="Proteomes" id="UP000295681">
    <property type="component" value="Unassembled WGS sequence"/>
</dbReference>
<keyword evidence="4" id="KW-0804">Transcription</keyword>
<gene>
    <name evidence="7" type="ORF">C5L23_000621</name>
</gene>
<dbReference type="AlphaFoldDB" id="A0A4R5N8R4"/>
<evidence type="ECO:0000256" key="4">
    <source>
        <dbReference type="ARBA" id="ARBA00023163"/>
    </source>
</evidence>
<dbReference type="InterPro" id="IPR036421">
    <property type="entry name" value="Fe_dep_repressor_sf"/>
</dbReference>
<feature type="domain" description="Iron dependent repressor metal binding and dimerisation" evidence="6">
    <location>
        <begin position="65"/>
        <end position="134"/>
    </location>
</feature>
<proteinExistence type="inferred from homology"/>
<evidence type="ECO:0000256" key="2">
    <source>
        <dbReference type="ARBA" id="ARBA00023015"/>
    </source>
</evidence>
<accession>A0A4R5N8R4</accession>
<dbReference type="Gene3D" id="2.30.30.90">
    <property type="match status" value="1"/>
</dbReference>
<evidence type="ECO:0000256" key="1">
    <source>
        <dbReference type="ARBA" id="ARBA00007871"/>
    </source>
</evidence>
<dbReference type="GO" id="GO:0046983">
    <property type="term" value="F:protein dimerization activity"/>
    <property type="evidence" value="ECO:0007669"/>
    <property type="project" value="InterPro"/>
</dbReference>
<protein>
    <recommendedName>
        <fullName evidence="9">HTH dtxR-type domain-containing protein</fullName>
    </recommendedName>
</protein>
<dbReference type="STRING" id="907931.GCA_000165675_00406"/>
<keyword evidence="8" id="KW-1185">Reference proteome</keyword>
<dbReference type="InterPro" id="IPR038157">
    <property type="entry name" value="FeoA_core_dom"/>
</dbReference>
<dbReference type="InterPro" id="IPR022689">
    <property type="entry name" value="Iron_dep_repressor"/>
</dbReference>
<dbReference type="SMART" id="SM00529">
    <property type="entry name" value="HTH_DTXR"/>
    <property type="match status" value="1"/>
</dbReference>
<dbReference type="InterPro" id="IPR050536">
    <property type="entry name" value="DtxR_MntR_Metal-Reg"/>
</dbReference>
<keyword evidence="3" id="KW-0238">DNA-binding</keyword>
<dbReference type="PANTHER" id="PTHR33238">
    <property type="entry name" value="IRON (METAL) DEPENDENT REPRESSOR, DTXR FAMILY"/>
    <property type="match status" value="1"/>
</dbReference>
<name>A0A4R5N8R4_9LACO</name>
<evidence type="ECO:0000313" key="8">
    <source>
        <dbReference type="Proteomes" id="UP000295681"/>
    </source>
</evidence>
<dbReference type="GO" id="GO:0003677">
    <property type="term" value="F:DNA binding"/>
    <property type="evidence" value="ECO:0007669"/>
    <property type="project" value="UniProtKB-KW"/>
</dbReference>
<evidence type="ECO:0000259" key="6">
    <source>
        <dbReference type="Pfam" id="PF02742"/>
    </source>
</evidence>
<dbReference type="GO" id="GO:0003700">
    <property type="term" value="F:DNA-binding transcription factor activity"/>
    <property type="evidence" value="ECO:0007669"/>
    <property type="project" value="InterPro"/>
</dbReference>
<dbReference type="Pfam" id="PF02742">
    <property type="entry name" value="Fe_dep_repr_C"/>
    <property type="match status" value="1"/>
</dbReference>
<dbReference type="Pfam" id="PF01325">
    <property type="entry name" value="Fe_dep_repress"/>
    <property type="match status" value="1"/>
</dbReference>
<comment type="similarity">
    <text evidence="1">Belongs to the DtxR/MntR family.</text>
</comment>
<dbReference type="InterPro" id="IPR036390">
    <property type="entry name" value="WH_DNA-bd_sf"/>
</dbReference>
<dbReference type="InterPro" id="IPR001367">
    <property type="entry name" value="Fe_dep_repressor"/>
</dbReference>
<dbReference type="GO" id="GO:0046914">
    <property type="term" value="F:transition metal ion binding"/>
    <property type="evidence" value="ECO:0007669"/>
    <property type="project" value="InterPro"/>
</dbReference>
<evidence type="ECO:0000256" key="3">
    <source>
        <dbReference type="ARBA" id="ARBA00023125"/>
    </source>
</evidence>
<dbReference type="SUPFAM" id="SSF47979">
    <property type="entry name" value="Iron-dependent repressor protein, dimerization domain"/>
    <property type="match status" value="1"/>
</dbReference>
<dbReference type="InterPro" id="IPR022687">
    <property type="entry name" value="HTH_DTXR"/>
</dbReference>
<dbReference type="SUPFAM" id="SSF46785">
    <property type="entry name" value="Winged helix' DNA-binding domain"/>
    <property type="match status" value="1"/>
</dbReference>
<evidence type="ECO:0008006" key="9">
    <source>
        <dbReference type="Google" id="ProtNLM"/>
    </source>
</evidence>